<organism evidence="1">
    <name type="scientific">Ovis aries</name>
    <name type="common">Sheep</name>
    <dbReference type="NCBI Taxonomy" id="9940"/>
    <lineage>
        <taxon>Eukaryota</taxon>
        <taxon>Metazoa</taxon>
        <taxon>Chordata</taxon>
        <taxon>Craniata</taxon>
        <taxon>Vertebrata</taxon>
        <taxon>Euteleostomi</taxon>
        <taxon>Mammalia</taxon>
        <taxon>Eutheria</taxon>
        <taxon>Laurasiatheria</taxon>
        <taxon>Artiodactyla</taxon>
        <taxon>Ruminantia</taxon>
        <taxon>Pecora</taxon>
        <taxon>Bovidae</taxon>
        <taxon>Caprinae</taxon>
        <taxon>Ovis</taxon>
    </lineage>
</organism>
<proteinExistence type="predicted"/>
<protein>
    <submittedName>
        <fullName evidence="1">Transmembrane protein 154</fullName>
    </submittedName>
</protein>
<evidence type="ECO:0000313" key="1">
    <source>
        <dbReference type="Ensembl" id="ENSOARP00020025765.2"/>
    </source>
</evidence>
<reference evidence="1" key="1">
    <citation type="submission" date="2020-11" db="EMBL/GenBank/DDBJ databases">
        <authorList>
            <person name="Davenport K.M."/>
            <person name="Bickhart D.M."/>
            <person name="Smith T.P.L."/>
            <person name="Murdoch B.M."/>
            <person name="Rosen B.D."/>
        </authorList>
    </citation>
    <scope>NUCLEOTIDE SEQUENCE [LARGE SCALE GENOMIC DNA]</scope>
    <source>
        <strain evidence="1">OAR_USU_Benz2616</strain>
    </source>
</reference>
<dbReference type="Ensembl" id="ENSOART00020031192.2">
    <property type="protein sequence ID" value="ENSOARP00020025765.2"/>
    <property type="gene ID" value="ENSOARG00020020174.2"/>
</dbReference>
<gene>
    <name evidence="1" type="primary">TMEM154</name>
</gene>
<accession>A0AC11C7U2</accession>
<reference evidence="1" key="3">
    <citation type="submission" date="2025-09" db="UniProtKB">
        <authorList>
            <consortium name="Ensembl"/>
        </authorList>
    </citation>
    <scope>IDENTIFICATION</scope>
</reference>
<reference evidence="1" key="2">
    <citation type="submission" date="2025-08" db="UniProtKB">
        <authorList>
            <consortium name="Ensembl"/>
        </authorList>
    </citation>
    <scope>IDENTIFICATION</scope>
</reference>
<name>A0AC11C7U2_SHEEP</name>
<sequence>MLNWKTKSSGSSFSLDAWRVSFRSLKTYRTSFVSMTSLNFVCVPTGEEDTKLSGDVPPGTEGLDEESEALSTLASVTTEPYITSINSTLIDEDTDQLEFILMVLIPVILLSLLLLSAILLIIYHKRKRNKQEPSSQGSQSVLQTHELGSENVKVPIFEEDTPSVMEIEMEELDKWMNSMNRNADYECLPTLEEEKEPNHNNPSVCVPAKPLQSCPAF</sequence>